<feature type="transmembrane region" description="Helical" evidence="1">
    <location>
        <begin position="82"/>
        <end position="101"/>
    </location>
</feature>
<keyword evidence="1" id="KW-0472">Membrane</keyword>
<gene>
    <name evidence="2" type="ORF">Csa_4G008230</name>
</gene>
<evidence type="ECO:0000256" key="1">
    <source>
        <dbReference type="SAM" id="Phobius"/>
    </source>
</evidence>
<accession>A0A0A0KVR9</accession>
<name>A0A0A0KVR9_CUCSA</name>
<keyword evidence="1" id="KW-1133">Transmembrane helix</keyword>
<reference evidence="2 3" key="4">
    <citation type="journal article" date="2011" name="BMC Genomics">
        <title>RNA-Seq improves annotation of protein-coding genes in the cucumber genome.</title>
        <authorList>
            <person name="Li Z."/>
            <person name="Zhang Z."/>
            <person name="Yan P."/>
            <person name="Huang S."/>
            <person name="Fei Z."/>
            <person name="Lin K."/>
        </authorList>
    </citation>
    <scope>NUCLEOTIDE SEQUENCE [LARGE SCALE GENOMIC DNA]</scope>
    <source>
        <strain evidence="3">cv. 9930</strain>
    </source>
</reference>
<reference evidence="2 3" key="1">
    <citation type="journal article" date="2009" name="Nat. Genet.">
        <title>The genome of the cucumber, Cucumis sativus L.</title>
        <authorList>
            <person name="Huang S."/>
            <person name="Li R."/>
            <person name="Zhang Z."/>
            <person name="Li L."/>
            <person name="Gu X."/>
            <person name="Fan W."/>
            <person name="Lucas W.J."/>
            <person name="Wang X."/>
            <person name="Xie B."/>
            <person name="Ni P."/>
            <person name="Ren Y."/>
            <person name="Zhu H."/>
            <person name="Li J."/>
            <person name="Lin K."/>
            <person name="Jin W."/>
            <person name="Fei Z."/>
            <person name="Li G."/>
            <person name="Staub J."/>
            <person name="Kilian A."/>
            <person name="van der Vossen E.A."/>
            <person name="Wu Y."/>
            <person name="Guo J."/>
            <person name="He J."/>
            <person name="Jia Z."/>
            <person name="Ren Y."/>
            <person name="Tian G."/>
            <person name="Lu Y."/>
            <person name="Ruan J."/>
            <person name="Qian W."/>
            <person name="Wang M."/>
            <person name="Huang Q."/>
            <person name="Li B."/>
            <person name="Xuan Z."/>
            <person name="Cao J."/>
            <person name="Asan"/>
            <person name="Wu Z."/>
            <person name="Zhang J."/>
            <person name="Cai Q."/>
            <person name="Bai Y."/>
            <person name="Zhao B."/>
            <person name="Han Y."/>
            <person name="Li Y."/>
            <person name="Li X."/>
            <person name="Wang S."/>
            <person name="Shi Q."/>
            <person name="Liu S."/>
            <person name="Cho W.K."/>
            <person name="Kim J.Y."/>
            <person name="Xu Y."/>
            <person name="Heller-Uszynska K."/>
            <person name="Miao H."/>
            <person name="Cheng Z."/>
            <person name="Zhang S."/>
            <person name="Wu J."/>
            <person name="Yang Y."/>
            <person name="Kang H."/>
            <person name="Li M."/>
            <person name="Liang H."/>
            <person name="Ren X."/>
            <person name="Shi Z."/>
            <person name="Wen M."/>
            <person name="Jian M."/>
            <person name="Yang H."/>
            <person name="Zhang G."/>
            <person name="Yang Z."/>
            <person name="Chen R."/>
            <person name="Liu S."/>
            <person name="Li J."/>
            <person name="Ma L."/>
            <person name="Liu H."/>
            <person name="Zhou Y."/>
            <person name="Zhao J."/>
            <person name="Fang X."/>
            <person name="Li G."/>
            <person name="Fang L."/>
            <person name="Li Y."/>
            <person name="Liu D."/>
            <person name="Zheng H."/>
            <person name="Zhang Y."/>
            <person name="Qin N."/>
            <person name="Li Z."/>
            <person name="Yang G."/>
            <person name="Yang S."/>
            <person name="Bolund L."/>
            <person name="Kristiansen K."/>
            <person name="Zheng H."/>
            <person name="Li S."/>
            <person name="Zhang X."/>
            <person name="Yang H."/>
            <person name="Wang J."/>
            <person name="Sun R."/>
            <person name="Zhang B."/>
            <person name="Jiang S."/>
            <person name="Wang J."/>
            <person name="Du Y."/>
            <person name="Li S."/>
        </authorList>
    </citation>
    <scope>NUCLEOTIDE SEQUENCE [LARGE SCALE GENOMIC DNA]</scope>
    <source>
        <strain evidence="3">cv. 9930</strain>
    </source>
</reference>
<dbReference type="EMBL" id="CM002925">
    <property type="protein sequence ID" value="KGN52969.1"/>
    <property type="molecule type" value="Genomic_DNA"/>
</dbReference>
<keyword evidence="3" id="KW-1185">Reference proteome</keyword>
<organism evidence="2 3">
    <name type="scientific">Cucumis sativus</name>
    <name type="common">Cucumber</name>
    <dbReference type="NCBI Taxonomy" id="3659"/>
    <lineage>
        <taxon>Eukaryota</taxon>
        <taxon>Viridiplantae</taxon>
        <taxon>Streptophyta</taxon>
        <taxon>Embryophyta</taxon>
        <taxon>Tracheophyta</taxon>
        <taxon>Spermatophyta</taxon>
        <taxon>Magnoliopsida</taxon>
        <taxon>eudicotyledons</taxon>
        <taxon>Gunneridae</taxon>
        <taxon>Pentapetalae</taxon>
        <taxon>rosids</taxon>
        <taxon>fabids</taxon>
        <taxon>Cucurbitales</taxon>
        <taxon>Cucurbitaceae</taxon>
        <taxon>Benincaseae</taxon>
        <taxon>Cucumis</taxon>
    </lineage>
</organism>
<dbReference type="AlphaFoldDB" id="A0A0A0KVR9"/>
<keyword evidence="1" id="KW-0812">Transmembrane</keyword>
<reference evidence="2 3" key="2">
    <citation type="journal article" date="2009" name="PLoS ONE">
        <title>An integrated genetic and cytogenetic map of the cucumber genome.</title>
        <authorList>
            <person name="Ren Y."/>
            <person name="Zhang Z."/>
            <person name="Liu J."/>
            <person name="Staub J.E."/>
            <person name="Han Y."/>
            <person name="Cheng Z."/>
            <person name="Li X."/>
            <person name="Lu J."/>
            <person name="Miao H."/>
            <person name="Kang H."/>
            <person name="Xie B."/>
            <person name="Gu X."/>
            <person name="Wang X."/>
            <person name="Du Y."/>
            <person name="Jin W."/>
            <person name="Huang S."/>
        </authorList>
    </citation>
    <scope>NUCLEOTIDE SEQUENCE [LARGE SCALE GENOMIC DNA]</scope>
    <source>
        <strain evidence="3">cv. 9930</strain>
    </source>
</reference>
<protein>
    <submittedName>
        <fullName evidence="2">Uncharacterized protein</fullName>
    </submittedName>
</protein>
<dbReference type="Proteomes" id="UP000029981">
    <property type="component" value="Chromosome 4"/>
</dbReference>
<feature type="transmembrane region" description="Helical" evidence="1">
    <location>
        <begin position="107"/>
        <end position="126"/>
    </location>
</feature>
<evidence type="ECO:0000313" key="3">
    <source>
        <dbReference type="Proteomes" id="UP000029981"/>
    </source>
</evidence>
<evidence type="ECO:0000313" key="2">
    <source>
        <dbReference type="EMBL" id="KGN52969.1"/>
    </source>
</evidence>
<sequence length="155" mass="17607">MVLTWLWDPLKTLSKGGNEKNSVFALFSSVLFCFVVSLRTLREKEEKKTWGPSLCSCSSCILNFHSLSLTSLFVFQRRRAQFVCFVFVNGVLESIFSFGYLKLSNSSPYFVVFLSGSLAFVIGNSYRKCGCCLFNGESSRFSFDWSLIPITDQFL</sequence>
<feature type="transmembrane region" description="Helical" evidence="1">
    <location>
        <begin position="21"/>
        <end position="38"/>
    </location>
</feature>
<reference evidence="2 3" key="3">
    <citation type="journal article" date="2010" name="BMC Genomics">
        <title>Transcriptome sequencing and comparative analysis of cucumber flowers with different sex types.</title>
        <authorList>
            <person name="Guo S."/>
            <person name="Zheng Y."/>
            <person name="Joung J.G."/>
            <person name="Liu S."/>
            <person name="Zhang Z."/>
            <person name="Crasta O.R."/>
            <person name="Sobral B.W."/>
            <person name="Xu Y."/>
            <person name="Huang S."/>
            <person name="Fei Z."/>
        </authorList>
    </citation>
    <scope>NUCLEOTIDE SEQUENCE [LARGE SCALE GENOMIC DNA]</scope>
    <source>
        <strain evidence="3">cv. 9930</strain>
    </source>
</reference>
<proteinExistence type="predicted"/>
<dbReference type="Gramene" id="KGN52969">
    <property type="protein sequence ID" value="KGN52969"/>
    <property type="gene ID" value="Csa_4G008230"/>
</dbReference>